<keyword evidence="4 8" id="KW-0812">Transmembrane</keyword>
<dbReference type="InterPro" id="IPR006685">
    <property type="entry name" value="MscS_channel_2nd"/>
</dbReference>
<dbReference type="EMBL" id="QURL01000001">
    <property type="protein sequence ID" value="RFC66571.1"/>
    <property type="molecule type" value="Genomic_DNA"/>
</dbReference>
<keyword evidence="5 8" id="KW-1133">Transmembrane helix</keyword>
<dbReference type="GO" id="GO:0008381">
    <property type="term" value="F:mechanosensitive monoatomic ion channel activity"/>
    <property type="evidence" value="ECO:0007669"/>
    <property type="project" value="InterPro"/>
</dbReference>
<dbReference type="OrthoDB" id="9814206at2"/>
<dbReference type="SUPFAM" id="SSF82689">
    <property type="entry name" value="Mechanosensitive channel protein MscS (YggB), C-terminal domain"/>
    <property type="match status" value="1"/>
</dbReference>
<feature type="transmembrane region" description="Helical" evidence="8">
    <location>
        <begin position="295"/>
        <end position="312"/>
    </location>
</feature>
<feature type="region of interest" description="Disordered" evidence="7">
    <location>
        <begin position="728"/>
        <end position="794"/>
    </location>
</feature>
<evidence type="ECO:0000259" key="11">
    <source>
        <dbReference type="Pfam" id="PF21088"/>
    </source>
</evidence>
<evidence type="ECO:0000256" key="2">
    <source>
        <dbReference type="ARBA" id="ARBA00008017"/>
    </source>
</evidence>
<comment type="subcellular location">
    <subcellularLocation>
        <location evidence="1">Cell membrane</location>
        <topology evidence="1">Multi-pass membrane protein</topology>
    </subcellularLocation>
</comment>
<evidence type="ECO:0000259" key="10">
    <source>
        <dbReference type="Pfam" id="PF00924"/>
    </source>
</evidence>
<dbReference type="InterPro" id="IPR010920">
    <property type="entry name" value="LSM_dom_sf"/>
</dbReference>
<proteinExistence type="inferred from homology"/>
<feature type="domain" description="Mechanosensitive ion channel transmembrane helices 2/3" evidence="11">
    <location>
        <begin position="513"/>
        <end position="552"/>
    </location>
</feature>
<evidence type="ECO:0000259" key="12">
    <source>
        <dbReference type="Pfam" id="PF25392"/>
    </source>
</evidence>
<gene>
    <name evidence="13" type="ORF">DYI37_02590</name>
</gene>
<dbReference type="PANTHER" id="PTHR30460">
    <property type="entry name" value="MODERATE CONDUCTANCE MECHANOSENSITIVE CHANNEL YBIO"/>
    <property type="match status" value="1"/>
</dbReference>
<feature type="transmembrane region" description="Helical" evidence="8">
    <location>
        <begin position="261"/>
        <end position="283"/>
    </location>
</feature>
<evidence type="ECO:0000313" key="13">
    <source>
        <dbReference type="EMBL" id="RFC66571.1"/>
    </source>
</evidence>
<dbReference type="InterPro" id="IPR011066">
    <property type="entry name" value="MscS_channel_C_sf"/>
</dbReference>
<dbReference type="Gene3D" id="3.30.70.100">
    <property type="match status" value="1"/>
</dbReference>
<dbReference type="InterPro" id="IPR049142">
    <property type="entry name" value="MS_channel_1st"/>
</dbReference>
<comment type="caution">
    <text evidence="13">The sequence shown here is derived from an EMBL/GenBank/DDBJ whole genome shotgun (WGS) entry which is preliminary data.</text>
</comment>
<feature type="transmembrane region" description="Helical" evidence="8">
    <location>
        <begin position="533"/>
        <end position="551"/>
    </location>
</feature>
<keyword evidence="9" id="KW-0732">Signal</keyword>
<dbReference type="Gene3D" id="1.10.287.1260">
    <property type="match status" value="1"/>
</dbReference>
<name>A0A371XBK7_9HYPH</name>
<evidence type="ECO:0000256" key="8">
    <source>
        <dbReference type="SAM" id="Phobius"/>
    </source>
</evidence>
<evidence type="ECO:0000256" key="9">
    <source>
        <dbReference type="SAM" id="SignalP"/>
    </source>
</evidence>
<dbReference type="InterPro" id="IPR057485">
    <property type="entry name" value="YbiO-like_TM1"/>
</dbReference>
<dbReference type="GO" id="GO:0005886">
    <property type="term" value="C:plasma membrane"/>
    <property type="evidence" value="ECO:0007669"/>
    <property type="project" value="UniProtKB-SubCell"/>
</dbReference>
<evidence type="ECO:0000256" key="4">
    <source>
        <dbReference type="ARBA" id="ARBA00022692"/>
    </source>
</evidence>
<dbReference type="PANTHER" id="PTHR30460:SF0">
    <property type="entry name" value="MODERATE CONDUCTANCE MECHANOSENSITIVE CHANNEL YBIO"/>
    <property type="match status" value="1"/>
</dbReference>
<accession>A0A371XBK7</accession>
<evidence type="ECO:0000313" key="14">
    <source>
        <dbReference type="Proteomes" id="UP000264310"/>
    </source>
</evidence>
<feature type="signal peptide" evidence="9">
    <location>
        <begin position="1"/>
        <end position="16"/>
    </location>
</feature>
<feature type="transmembrane region" description="Helical" evidence="8">
    <location>
        <begin position="417"/>
        <end position="441"/>
    </location>
</feature>
<feature type="transmembrane region" description="Helical" evidence="8">
    <location>
        <begin position="141"/>
        <end position="162"/>
    </location>
</feature>
<evidence type="ECO:0000256" key="5">
    <source>
        <dbReference type="ARBA" id="ARBA00022989"/>
    </source>
</evidence>
<protein>
    <submittedName>
        <fullName evidence="13">Mechanosensitive ion channel protein</fullName>
    </submittedName>
</protein>
<dbReference type="SUPFAM" id="SSF82861">
    <property type="entry name" value="Mechanosensitive channel protein MscS (YggB), transmembrane region"/>
    <property type="match status" value="1"/>
</dbReference>
<feature type="domain" description="Mechanosensitive ion channel MscS" evidence="10">
    <location>
        <begin position="554"/>
        <end position="618"/>
    </location>
</feature>
<feature type="transmembrane region" description="Helical" evidence="8">
    <location>
        <begin position="183"/>
        <end position="210"/>
    </location>
</feature>
<feature type="transmembrane region" description="Helical" evidence="8">
    <location>
        <begin position="461"/>
        <end position="486"/>
    </location>
</feature>
<feature type="transmembrane region" description="Helical" evidence="8">
    <location>
        <begin position="507"/>
        <end position="527"/>
    </location>
</feature>
<dbReference type="InterPro" id="IPR045276">
    <property type="entry name" value="YbiO_bact"/>
</dbReference>
<dbReference type="Proteomes" id="UP000264310">
    <property type="component" value="Unassembled WGS sequence"/>
</dbReference>
<dbReference type="SUPFAM" id="SSF50182">
    <property type="entry name" value="Sm-like ribonucleoproteins"/>
    <property type="match status" value="1"/>
</dbReference>
<feature type="transmembrane region" description="Helical" evidence="8">
    <location>
        <begin position="379"/>
        <end position="397"/>
    </location>
</feature>
<feature type="compositionally biased region" description="Basic and acidic residues" evidence="7">
    <location>
        <begin position="754"/>
        <end position="768"/>
    </location>
</feature>
<keyword evidence="14" id="KW-1185">Reference proteome</keyword>
<keyword evidence="3" id="KW-1003">Cell membrane</keyword>
<sequence length="794" mass="85041">MIAAVLFLFGIAPVNAQTSPATSASAASTSESDSKAQASLDELISILENNETRARLIETLKAAAYQPQANGSESEAEQTLGGIALDAREVEQTLPAQIANVVRGFIGNVSETGTEVLTSLRSSGSILSGATSLDLPAIFEAILPVGLVAIVVFAILLLGRLVKAPIFRKLAQTSINASPLSKLMLLIVSGLIDAVSILLAWAGGIVAASIFSNGQPGFNQQLFLNAFLVIEMVKVALASFVSPNYPALRLTPFSNRQASYWYFWLSRFISILGYTFLFVAPVIRTASSVQAADATRFVVVIFSVLLAIGLILKNRGTVRERLKRAKKQGDTSVSAQINAFLGQIWWIVAIGFVLAAFIVWLRSPDQGMSFLAAGTLKTIAAMAIGGLIVSILSRWIARGIPIPQSTKEKLPLLEKRINSFIPNVLTVIRIFVVIAVLAYVLEAWSIASYSTWLSSSVGQSFVGGLIGAGIILFVGVAIYIAVSSWIEYRLNPNYGTIPTARERTLLSLFRNAFTIAMVVIVSMLVLSQLGIDIAPLLAGAGVVGLAIGFGAQKFVQDIITGAFIQIQNAMNEGDIVEVNGVSGTVEQLTVRSVGIRTVDGTWCLIPFSSVDQVSNFSKDFAYYVADIGVAYRENLEDVEQMMVDAFAELKTTSVAENLIGEMDMWGVQELGDSAVVMRGRVMTKPGTQWGIGRAYRGIIKRMADERGIEIPFPHMTVWFGEDRKGNAPPIRMAGEIEAPGEAPRIEAEPSPGERSAEAGEPGSERHSDYGTTDANGKHIPPGESDIDASGDGRG</sequence>
<evidence type="ECO:0000256" key="7">
    <source>
        <dbReference type="SAM" id="MobiDB-lite"/>
    </source>
</evidence>
<dbReference type="Pfam" id="PF25392">
    <property type="entry name" value="MS_channel_TM1"/>
    <property type="match status" value="1"/>
</dbReference>
<evidence type="ECO:0000256" key="3">
    <source>
        <dbReference type="ARBA" id="ARBA00022475"/>
    </source>
</evidence>
<dbReference type="InterPro" id="IPR023408">
    <property type="entry name" value="MscS_beta-dom_sf"/>
</dbReference>
<feature type="domain" description="Moderate conductance mechanosensitive channel YbiO-like transmembrane helix 1" evidence="12">
    <location>
        <begin position="375"/>
        <end position="452"/>
    </location>
</feature>
<dbReference type="Gene3D" id="2.30.30.60">
    <property type="match status" value="1"/>
</dbReference>
<dbReference type="Pfam" id="PF00924">
    <property type="entry name" value="MS_channel_2nd"/>
    <property type="match status" value="1"/>
</dbReference>
<comment type="similarity">
    <text evidence="2">Belongs to the MscS (TC 1.A.23) family.</text>
</comment>
<evidence type="ECO:0000256" key="1">
    <source>
        <dbReference type="ARBA" id="ARBA00004651"/>
    </source>
</evidence>
<dbReference type="InterPro" id="IPR011014">
    <property type="entry name" value="MscS_channel_TM-2"/>
</dbReference>
<reference evidence="13 14" key="1">
    <citation type="submission" date="2018-08" db="EMBL/GenBank/DDBJ databases">
        <title>Fulvimarina sp. 85, whole genome shotgun sequence.</title>
        <authorList>
            <person name="Tuo L."/>
        </authorList>
    </citation>
    <scope>NUCLEOTIDE SEQUENCE [LARGE SCALE GENOMIC DNA]</scope>
    <source>
        <strain evidence="13 14">85</strain>
    </source>
</reference>
<evidence type="ECO:0000256" key="6">
    <source>
        <dbReference type="ARBA" id="ARBA00023136"/>
    </source>
</evidence>
<dbReference type="AlphaFoldDB" id="A0A371XBK7"/>
<feature type="chain" id="PRO_5016835546" evidence="9">
    <location>
        <begin position="17"/>
        <end position="794"/>
    </location>
</feature>
<organism evidence="13 14">
    <name type="scientific">Fulvimarina endophytica</name>
    <dbReference type="NCBI Taxonomy" id="2293836"/>
    <lineage>
        <taxon>Bacteria</taxon>
        <taxon>Pseudomonadati</taxon>
        <taxon>Pseudomonadota</taxon>
        <taxon>Alphaproteobacteria</taxon>
        <taxon>Hyphomicrobiales</taxon>
        <taxon>Aurantimonadaceae</taxon>
        <taxon>Fulvimarina</taxon>
    </lineage>
</organism>
<feature type="transmembrane region" description="Helical" evidence="8">
    <location>
        <begin position="222"/>
        <end position="241"/>
    </location>
</feature>
<dbReference type="Pfam" id="PF21088">
    <property type="entry name" value="MS_channel_1st"/>
    <property type="match status" value="1"/>
</dbReference>
<keyword evidence="6 8" id="KW-0472">Membrane</keyword>
<feature type="transmembrane region" description="Helical" evidence="8">
    <location>
        <begin position="333"/>
        <end position="359"/>
    </location>
</feature>